<dbReference type="SUPFAM" id="SSF51338">
    <property type="entry name" value="Composite domain of metallo-dependent hydrolases"/>
    <property type="match status" value="1"/>
</dbReference>
<feature type="domain" description="Amidohydrolase-related" evidence="2">
    <location>
        <begin position="87"/>
        <end position="413"/>
    </location>
</feature>
<protein>
    <submittedName>
        <fullName evidence="4">Amidohydrolase</fullName>
    </submittedName>
</protein>
<dbReference type="RefSeq" id="WP_013077665.1">
    <property type="nucleotide sequence ID" value="NZ_CP027850.1"/>
</dbReference>
<keyword evidence="5" id="KW-1185">Reference proteome</keyword>
<sequence length="600" mass="63122">MTAHFRPFQALSRRALVASLAAGALLPLGAQAAPSTLAIVNAQIFDGVSAAPYKGALVIQDGRIAEIGPNVRPPKGAQVIDAKGEALLPGFFDVHTHWTPAGAPAITPKIADAYVAAGVTTVNDFHQQPESFAPRREWLSTLTAPHVNFIARISTPGGHGADWADEATTRWVDTPEGARAAVEGLAPYRPDAIKAFTDGWRYGSAPDNTSMDGWTLKALTEAAHKQNLKVLSHTVTTDRGAVAADAGVDIIAHSLQDRPIDAETVAKLKANGTFYAPTLAVYEPVKPGQKPPADPDSPRAKQSARKFGYALANVKTLKDAGVPIALGTDAGMPGTVHGASTLREMELLVQAGLTPAEALIAGTATSARAMNLLADRGTLEKGKRADLVLIAGTPWTRIEDVRKVDRVFIDGQVAFGQGAVRSPANDKPTLPARKATALIDDFQRADGRTSLDTLRLNDFDGGRDRSMEVAQVIDKGDGDLVLSVAAKMAIKAEPDAGVLLPLSRGSVRPVDASAFKGVSFEIRGDGGPYVVTINTVSGPWTAKVTGQPTWTKVTVPFSAFARAGKGDGAWTGADLLEVGVGGSRPAGRKLWFELDDVTFN</sequence>
<reference evidence="4 5" key="1">
    <citation type="journal article" date="2015" name="Biotechnol. Bioeng.">
        <title>Genome sequence and phenotypic characterization of Caulobacter segnis.</title>
        <authorList>
            <person name="Patel S."/>
            <person name="Fletcher B."/>
            <person name="Scott D.C."/>
            <person name="Ely B."/>
        </authorList>
    </citation>
    <scope>NUCLEOTIDE SEQUENCE [LARGE SCALE GENOMIC DNA]</scope>
    <source>
        <strain evidence="4 5">TK0059</strain>
    </source>
</reference>
<dbReference type="Pfam" id="PF01979">
    <property type="entry name" value="Amidohydro_1"/>
    <property type="match status" value="1"/>
</dbReference>
<accession>A0ABN5IRE0</accession>
<dbReference type="Gene3D" id="2.30.40.10">
    <property type="entry name" value="Urease, subunit C, domain 1"/>
    <property type="match status" value="1"/>
</dbReference>
<dbReference type="PROSITE" id="PS51318">
    <property type="entry name" value="TAT"/>
    <property type="match status" value="1"/>
</dbReference>
<feature type="chain" id="PRO_5045116476" evidence="1">
    <location>
        <begin position="33"/>
        <end position="600"/>
    </location>
</feature>
<dbReference type="InterPro" id="IPR008979">
    <property type="entry name" value="Galactose-bd-like_sf"/>
</dbReference>
<dbReference type="Pfam" id="PF08547">
    <property type="entry name" value="CIA30"/>
    <property type="match status" value="1"/>
</dbReference>
<evidence type="ECO:0000256" key="1">
    <source>
        <dbReference type="SAM" id="SignalP"/>
    </source>
</evidence>
<feature type="signal peptide" evidence="1">
    <location>
        <begin position="1"/>
        <end position="32"/>
    </location>
</feature>
<proteinExistence type="predicted"/>
<dbReference type="InterPro" id="IPR051781">
    <property type="entry name" value="Metallo-dep_Hydrolase"/>
</dbReference>
<dbReference type="Gene3D" id="1.20.58.520">
    <property type="entry name" value="Amidohydrolase"/>
    <property type="match status" value="1"/>
</dbReference>
<evidence type="ECO:0000313" key="4">
    <source>
        <dbReference type="EMBL" id="AVQ00824.1"/>
    </source>
</evidence>
<gene>
    <name evidence="4" type="ORF">B7G68_02470</name>
</gene>
<name>A0ABN5IRE0_9CAUL</name>
<dbReference type="SUPFAM" id="SSF49785">
    <property type="entry name" value="Galactose-binding domain-like"/>
    <property type="match status" value="1"/>
</dbReference>
<dbReference type="InterPro" id="IPR011059">
    <property type="entry name" value="Metal-dep_hydrolase_composite"/>
</dbReference>
<organism evidence="4 5">
    <name type="scientific">Caulobacter segnis</name>
    <dbReference type="NCBI Taxonomy" id="88688"/>
    <lineage>
        <taxon>Bacteria</taxon>
        <taxon>Pseudomonadati</taxon>
        <taxon>Pseudomonadota</taxon>
        <taxon>Alphaproteobacteria</taxon>
        <taxon>Caulobacterales</taxon>
        <taxon>Caulobacteraceae</taxon>
        <taxon>Caulobacter</taxon>
    </lineage>
</organism>
<evidence type="ECO:0000259" key="3">
    <source>
        <dbReference type="Pfam" id="PF08547"/>
    </source>
</evidence>
<dbReference type="InterPro" id="IPR006311">
    <property type="entry name" value="TAT_signal"/>
</dbReference>
<dbReference type="InterPro" id="IPR032466">
    <property type="entry name" value="Metal_Hydrolase"/>
</dbReference>
<dbReference type="EMBL" id="CP027850">
    <property type="protein sequence ID" value="AVQ00824.1"/>
    <property type="molecule type" value="Genomic_DNA"/>
</dbReference>
<dbReference type="Gene3D" id="3.30.110.90">
    <property type="entry name" value="Amidohydrolase"/>
    <property type="match status" value="1"/>
</dbReference>
<evidence type="ECO:0000259" key="2">
    <source>
        <dbReference type="Pfam" id="PF01979"/>
    </source>
</evidence>
<dbReference type="InterPro" id="IPR006680">
    <property type="entry name" value="Amidohydro-rel"/>
</dbReference>
<feature type="domain" description="NADH:ubiquinone oxidoreductase intermediate-associated protein 30" evidence="3">
    <location>
        <begin position="505"/>
        <end position="566"/>
    </location>
</feature>
<evidence type="ECO:0000313" key="5">
    <source>
        <dbReference type="Proteomes" id="UP000240527"/>
    </source>
</evidence>
<dbReference type="PANTHER" id="PTHR43135">
    <property type="entry name" value="ALPHA-D-RIBOSE 1-METHYLPHOSPHONATE 5-TRIPHOSPHATE DIPHOSPHATASE"/>
    <property type="match status" value="1"/>
</dbReference>
<dbReference type="PANTHER" id="PTHR43135:SF3">
    <property type="entry name" value="ALPHA-D-RIBOSE 1-METHYLPHOSPHONATE 5-TRIPHOSPHATE DIPHOSPHATASE"/>
    <property type="match status" value="1"/>
</dbReference>
<keyword evidence="1" id="KW-0732">Signal</keyword>
<dbReference type="InterPro" id="IPR013857">
    <property type="entry name" value="NADH-UbQ_OxRdtase-assoc_prot30"/>
</dbReference>
<dbReference type="SUPFAM" id="SSF51556">
    <property type="entry name" value="Metallo-dependent hydrolases"/>
    <property type="match status" value="1"/>
</dbReference>
<dbReference type="Gene3D" id="3.40.50.10910">
    <property type="entry name" value="Amidohydrolase"/>
    <property type="match status" value="1"/>
</dbReference>
<dbReference type="Proteomes" id="UP000240527">
    <property type="component" value="Chromosome"/>
</dbReference>